<comment type="caution">
    <text evidence="2">The sequence shown here is derived from an EMBL/GenBank/DDBJ whole genome shotgun (WGS) entry which is preliminary data.</text>
</comment>
<feature type="transmembrane region" description="Helical" evidence="1">
    <location>
        <begin position="77"/>
        <end position="106"/>
    </location>
</feature>
<proteinExistence type="predicted"/>
<feature type="transmembrane region" description="Helical" evidence="1">
    <location>
        <begin position="112"/>
        <end position="130"/>
    </location>
</feature>
<dbReference type="Proteomes" id="UP000772434">
    <property type="component" value="Unassembled WGS sequence"/>
</dbReference>
<sequence>MREVNVNTSVAIVAASRLVALMLCTILPSAVAFTSLVSAAGVPTMSPRGLIALLQYTRTLDHFQSSHFLLGHFAKRFYVCTFLFSGLIFAISALCIIYVMILPFFFPVDAESFNFASVTFGAVAIFGKWLRREHVLQALQSADKE</sequence>
<name>A0A9P5PPB0_9AGAR</name>
<dbReference type="EMBL" id="JADNRY010000100">
    <property type="protein sequence ID" value="KAF9065665.1"/>
    <property type="molecule type" value="Genomic_DNA"/>
</dbReference>
<reference evidence="2" key="1">
    <citation type="submission" date="2020-11" db="EMBL/GenBank/DDBJ databases">
        <authorList>
            <consortium name="DOE Joint Genome Institute"/>
            <person name="Ahrendt S."/>
            <person name="Riley R."/>
            <person name="Andreopoulos W."/>
            <person name="Labutti K."/>
            <person name="Pangilinan J."/>
            <person name="Ruiz-Duenas F.J."/>
            <person name="Barrasa J.M."/>
            <person name="Sanchez-Garcia M."/>
            <person name="Camarero S."/>
            <person name="Miyauchi S."/>
            <person name="Serrano A."/>
            <person name="Linde D."/>
            <person name="Babiker R."/>
            <person name="Drula E."/>
            <person name="Ayuso-Fernandez I."/>
            <person name="Pacheco R."/>
            <person name="Padilla G."/>
            <person name="Ferreira P."/>
            <person name="Barriuso J."/>
            <person name="Kellner H."/>
            <person name="Castanera R."/>
            <person name="Alfaro M."/>
            <person name="Ramirez L."/>
            <person name="Pisabarro A.G."/>
            <person name="Kuo A."/>
            <person name="Tritt A."/>
            <person name="Lipzen A."/>
            <person name="He G."/>
            <person name="Yan M."/>
            <person name="Ng V."/>
            <person name="Cullen D."/>
            <person name="Martin F."/>
            <person name="Rosso M.-N."/>
            <person name="Henrissat B."/>
            <person name="Hibbett D."/>
            <person name="Martinez A.T."/>
            <person name="Grigoriev I.V."/>
        </authorList>
    </citation>
    <scope>NUCLEOTIDE SEQUENCE</scope>
    <source>
        <strain evidence="2">AH 40177</strain>
    </source>
</reference>
<keyword evidence="1" id="KW-0812">Transmembrane</keyword>
<gene>
    <name evidence="2" type="ORF">BDP27DRAFT_1384485</name>
</gene>
<keyword evidence="3" id="KW-1185">Reference proteome</keyword>
<protein>
    <submittedName>
        <fullName evidence="2">Uncharacterized protein</fullName>
    </submittedName>
</protein>
<evidence type="ECO:0000256" key="1">
    <source>
        <dbReference type="SAM" id="Phobius"/>
    </source>
</evidence>
<dbReference type="AlphaFoldDB" id="A0A9P5PPB0"/>
<dbReference type="OrthoDB" id="10054429at2759"/>
<feature type="transmembrane region" description="Helical" evidence="1">
    <location>
        <begin position="20"/>
        <end position="42"/>
    </location>
</feature>
<evidence type="ECO:0000313" key="3">
    <source>
        <dbReference type="Proteomes" id="UP000772434"/>
    </source>
</evidence>
<organism evidence="2 3">
    <name type="scientific">Rhodocollybia butyracea</name>
    <dbReference type="NCBI Taxonomy" id="206335"/>
    <lineage>
        <taxon>Eukaryota</taxon>
        <taxon>Fungi</taxon>
        <taxon>Dikarya</taxon>
        <taxon>Basidiomycota</taxon>
        <taxon>Agaricomycotina</taxon>
        <taxon>Agaricomycetes</taxon>
        <taxon>Agaricomycetidae</taxon>
        <taxon>Agaricales</taxon>
        <taxon>Marasmiineae</taxon>
        <taxon>Omphalotaceae</taxon>
        <taxon>Rhodocollybia</taxon>
    </lineage>
</organism>
<keyword evidence="1" id="KW-1133">Transmembrane helix</keyword>
<evidence type="ECO:0000313" key="2">
    <source>
        <dbReference type="EMBL" id="KAF9065665.1"/>
    </source>
</evidence>
<keyword evidence="1" id="KW-0472">Membrane</keyword>
<accession>A0A9P5PPB0</accession>